<feature type="region of interest" description="Disordered" evidence="1">
    <location>
        <begin position="400"/>
        <end position="430"/>
    </location>
</feature>
<keyword evidence="2" id="KW-0472">Membrane</keyword>
<evidence type="ECO:0000256" key="2">
    <source>
        <dbReference type="SAM" id="Phobius"/>
    </source>
</evidence>
<proteinExistence type="predicted"/>
<feature type="compositionally biased region" description="Gly residues" evidence="1">
    <location>
        <begin position="419"/>
        <end position="430"/>
    </location>
</feature>
<protein>
    <submittedName>
        <fullName evidence="3">DUF2254 domain-containing protein</fullName>
    </submittedName>
</protein>
<evidence type="ECO:0000313" key="4">
    <source>
        <dbReference type="Proteomes" id="UP000727907"/>
    </source>
</evidence>
<feature type="transmembrane region" description="Helical" evidence="2">
    <location>
        <begin position="61"/>
        <end position="83"/>
    </location>
</feature>
<dbReference type="RefSeq" id="WP_216957201.1">
    <property type="nucleotide sequence ID" value="NZ_JAHOPB010000001.1"/>
</dbReference>
<keyword evidence="2" id="KW-0812">Transmembrane</keyword>
<feature type="transmembrane region" description="Helical" evidence="2">
    <location>
        <begin position="130"/>
        <end position="151"/>
    </location>
</feature>
<dbReference type="Pfam" id="PF10011">
    <property type="entry name" value="DUF2254"/>
    <property type="match status" value="1"/>
</dbReference>
<dbReference type="InterPro" id="IPR018723">
    <property type="entry name" value="DUF2254_membrane"/>
</dbReference>
<gene>
    <name evidence="3" type="ORF">KQ910_04085</name>
</gene>
<name>A0ABS6IE96_9HYPH</name>
<keyword evidence="4" id="KW-1185">Reference proteome</keyword>
<comment type="caution">
    <text evidence="3">The sequence shown here is derived from an EMBL/GenBank/DDBJ whole genome shotgun (WGS) entry which is preliminary data.</text>
</comment>
<accession>A0ABS6IE96</accession>
<feature type="compositionally biased region" description="Basic and acidic residues" evidence="1">
    <location>
        <begin position="400"/>
        <end position="415"/>
    </location>
</feature>
<feature type="transmembrane region" description="Helical" evidence="2">
    <location>
        <begin position="104"/>
        <end position="124"/>
    </location>
</feature>
<evidence type="ECO:0000256" key="1">
    <source>
        <dbReference type="SAM" id="MobiDB-lite"/>
    </source>
</evidence>
<organism evidence="3 4">
    <name type="scientific">Reyranella humidisoli</name>
    <dbReference type="NCBI Taxonomy" id="2849149"/>
    <lineage>
        <taxon>Bacteria</taxon>
        <taxon>Pseudomonadati</taxon>
        <taxon>Pseudomonadota</taxon>
        <taxon>Alphaproteobacteria</taxon>
        <taxon>Hyphomicrobiales</taxon>
        <taxon>Reyranellaceae</taxon>
        <taxon>Reyranella</taxon>
    </lineage>
</organism>
<sequence length="430" mass="47113">MSWLFRYRLGEFARSSFWLFPSLALLVAWLAGKLVLGLVPDPSWPRFDDGDVEGMRVSMAAFASSMLTFMVYAVSALLLAVQLASGQITPRIIRMTFSRWEMKVAASIFVFAFGITMVALANTTEQVRHGVLILLAIAGNILAIAVFFWFVEEVGLGLRPVTVLQKVFADGKDAMDSVYQGAFDPARAESQGMAQELVGRPGRIVERIGPSGTFLAFGGRELMALATRAGCTIEIIPQIGDFVSTGDPLARLYPADARLSEEALNALVAFGPERTMRQDPMFAFRIMVDVASRALSPAVNDPTTAVLAIDQIHRLLRYAGQKNLDNARVHDAGNTLRLVFPTPDWDNIVSLAVTEVRQYGASSTQVVRRLRAMLEHLVERLPPSRAPSLQSELALLEQTVERSFPEPEDRRRANKGDLQGLGGSSGRSDG</sequence>
<keyword evidence="2" id="KW-1133">Transmembrane helix</keyword>
<evidence type="ECO:0000313" key="3">
    <source>
        <dbReference type="EMBL" id="MBU8872926.1"/>
    </source>
</evidence>
<reference evidence="3 4" key="1">
    <citation type="submission" date="2021-06" db="EMBL/GenBank/DDBJ databases">
        <authorList>
            <person name="Lee D.H."/>
        </authorList>
    </citation>
    <scope>NUCLEOTIDE SEQUENCE [LARGE SCALE GENOMIC DNA]</scope>
    <source>
        <strain evidence="3 4">MMS21-HV4-11</strain>
    </source>
</reference>
<dbReference type="EMBL" id="JAHOPB010000001">
    <property type="protein sequence ID" value="MBU8872926.1"/>
    <property type="molecule type" value="Genomic_DNA"/>
</dbReference>
<dbReference type="Proteomes" id="UP000727907">
    <property type="component" value="Unassembled WGS sequence"/>
</dbReference>